<dbReference type="EMBL" id="ANPB02000003">
    <property type="protein sequence ID" value="KAF4486674.1"/>
    <property type="molecule type" value="Genomic_DNA"/>
</dbReference>
<comment type="caution">
    <text evidence="1">The sequence shown here is derived from an EMBL/GenBank/DDBJ whole genome shotgun (WGS) entry which is preliminary data.</text>
</comment>
<dbReference type="Gene3D" id="1.10.472.10">
    <property type="entry name" value="Cyclin-like"/>
    <property type="match status" value="1"/>
</dbReference>
<reference evidence="1 2" key="1">
    <citation type="submission" date="2012-08" db="EMBL/GenBank/DDBJ databases">
        <authorList>
            <person name="Gan P.H.P."/>
            <person name="Ikeda K."/>
            <person name="Irieda H."/>
            <person name="Narusaka M."/>
            <person name="O'Connell R.J."/>
            <person name="Narusaka Y."/>
            <person name="Takano Y."/>
            <person name="Kubo Y."/>
            <person name="Shirasu K."/>
        </authorList>
    </citation>
    <scope>NUCLEOTIDE SEQUENCE [LARGE SCALE GENOMIC DNA]</scope>
    <source>
        <strain evidence="1 2">Nara gc5</strain>
    </source>
</reference>
<dbReference type="Proteomes" id="UP000011096">
    <property type="component" value="Unassembled WGS sequence"/>
</dbReference>
<evidence type="ECO:0000313" key="1">
    <source>
        <dbReference type="EMBL" id="KAF4486674.1"/>
    </source>
</evidence>
<name>A0A7J6JB28_COLFN</name>
<dbReference type="RefSeq" id="XP_066009101.1">
    <property type="nucleotide sequence ID" value="XM_066151634.1"/>
</dbReference>
<dbReference type="AlphaFoldDB" id="A0A7J6JB28"/>
<evidence type="ECO:0008006" key="3">
    <source>
        <dbReference type="Google" id="ProtNLM"/>
    </source>
</evidence>
<evidence type="ECO:0000313" key="2">
    <source>
        <dbReference type="Proteomes" id="UP000011096"/>
    </source>
</evidence>
<accession>A0A7J6JB28</accession>
<dbReference type="InParanoid" id="A0A7J6JB28"/>
<protein>
    <recommendedName>
        <fullName evidence="3">Cyclin N-terminal domain-containing protein</fullName>
    </recommendedName>
</protein>
<reference evidence="1 2" key="2">
    <citation type="submission" date="2020-04" db="EMBL/GenBank/DDBJ databases">
        <title>Genome sequencing and assembly of multiple isolates from the Colletotrichum gloeosporioides species complex.</title>
        <authorList>
            <person name="Gan P."/>
            <person name="Shirasu K."/>
        </authorList>
    </citation>
    <scope>NUCLEOTIDE SEQUENCE [LARGE SCALE GENOMIC DNA]</scope>
    <source>
        <strain evidence="1 2">Nara gc5</strain>
    </source>
</reference>
<proteinExistence type="predicted"/>
<dbReference type="OrthoDB" id="10250320at2759"/>
<dbReference type="CDD" id="cd20557">
    <property type="entry name" value="CYCLIN_ScPCL1-like"/>
    <property type="match status" value="1"/>
</dbReference>
<sequence>MLTEVQMRQSLRVSCQSRVAPTIDAVVDRHQPTVFAFSRNLSVDAVRFEQFCRHPPPLRLIKGVVKHVLARLLPYNADIWDFPLGLESFVRHLLLWADINGAAFCSSLIYLERALRRSHNTLTTEKSRHLRLLASIIVARKYIEDDAYDTPFWTDLVAGVSSFHLTDDDINEAERALLEDVAWDLSISSQQMKHLGSGTSCVDLRYLAARSSNSCGHGSADYSGQCTPCAPHLSEEEVGKIGHGITCCPNCRIHPTYYTQHPG</sequence>
<dbReference type="SUPFAM" id="SSF47954">
    <property type="entry name" value="Cyclin-like"/>
    <property type="match status" value="1"/>
</dbReference>
<dbReference type="GeneID" id="43611764"/>
<organism evidence="1 2">
    <name type="scientific">Colletotrichum fructicola (strain Nara gc5)</name>
    <name type="common">Anthracnose fungus</name>
    <name type="synonym">Colletotrichum gloeosporioides (strain Nara gc5)</name>
    <dbReference type="NCBI Taxonomy" id="1213859"/>
    <lineage>
        <taxon>Eukaryota</taxon>
        <taxon>Fungi</taxon>
        <taxon>Dikarya</taxon>
        <taxon>Ascomycota</taxon>
        <taxon>Pezizomycotina</taxon>
        <taxon>Sordariomycetes</taxon>
        <taxon>Hypocreomycetidae</taxon>
        <taxon>Glomerellales</taxon>
        <taxon>Glomerellaceae</taxon>
        <taxon>Colletotrichum</taxon>
        <taxon>Colletotrichum gloeosporioides species complex</taxon>
    </lineage>
</organism>
<keyword evidence="2" id="KW-1185">Reference proteome</keyword>
<gene>
    <name evidence="1" type="ORF">CGGC5_v005974</name>
</gene>
<dbReference type="InterPro" id="IPR036915">
    <property type="entry name" value="Cyclin-like_sf"/>
</dbReference>